<evidence type="ECO:0000259" key="2">
    <source>
        <dbReference type="Pfam" id="PF01757"/>
    </source>
</evidence>
<dbReference type="GO" id="GO:0016747">
    <property type="term" value="F:acyltransferase activity, transferring groups other than amino-acyl groups"/>
    <property type="evidence" value="ECO:0007669"/>
    <property type="project" value="InterPro"/>
</dbReference>
<protein>
    <submittedName>
        <fullName evidence="3">Fucose 4-O-acetylase-like acetyltransferase</fullName>
    </submittedName>
</protein>
<dbReference type="AlphaFoldDB" id="A0A7W7BS23"/>
<comment type="caution">
    <text evidence="3">The sequence shown here is derived from an EMBL/GenBank/DDBJ whole genome shotgun (WGS) entry which is preliminary data.</text>
</comment>
<feature type="transmembrane region" description="Helical" evidence="1">
    <location>
        <begin position="331"/>
        <end position="354"/>
    </location>
</feature>
<keyword evidence="4" id="KW-1185">Reference proteome</keyword>
<proteinExistence type="predicted"/>
<dbReference type="RefSeq" id="WP_184218749.1">
    <property type="nucleotide sequence ID" value="NZ_JACHMD010000001.1"/>
</dbReference>
<keyword evidence="1" id="KW-0472">Membrane</keyword>
<keyword evidence="1" id="KW-0812">Transmembrane</keyword>
<feature type="domain" description="Acyltransferase 3" evidence="2">
    <location>
        <begin position="17"/>
        <end position="354"/>
    </location>
</feature>
<keyword evidence="3" id="KW-0808">Transferase</keyword>
<evidence type="ECO:0000313" key="3">
    <source>
        <dbReference type="EMBL" id="MBB4667798.1"/>
    </source>
</evidence>
<feature type="transmembrane region" description="Helical" evidence="1">
    <location>
        <begin position="61"/>
        <end position="83"/>
    </location>
</feature>
<evidence type="ECO:0000256" key="1">
    <source>
        <dbReference type="SAM" id="Phobius"/>
    </source>
</evidence>
<feature type="transmembrane region" description="Helical" evidence="1">
    <location>
        <begin position="225"/>
        <end position="245"/>
    </location>
</feature>
<feature type="transmembrane region" description="Helical" evidence="1">
    <location>
        <begin position="139"/>
        <end position="159"/>
    </location>
</feature>
<dbReference type="Proteomes" id="UP000573729">
    <property type="component" value="Unassembled WGS sequence"/>
</dbReference>
<reference evidence="3 4" key="1">
    <citation type="submission" date="2020-08" db="EMBL/GenBank/DDBJ databases">
        <title>Sequencing the genomes of 1000 actinobacteria strains.</title>
        <authorList>
            <person name="Klenk H.-P."/>
        </authorList>
    </citation>
    <scope>NUCLEOTIDE SEQUENCE [LARGE SCALE GENOMIC DNA]</scope>
    <source>
        <strain evidence="3 4">DSM 24947</strain>
    </source>
</reference>
<keyword evidence="1" id="KW-1133">Transmembrane helix</keyword>
<organism evidence="3 4">
    <name type="scientific">Microbacterium marinum</name>
    <dbReference type="NCBI Taxonomy" id="421115"/>
    <lineage>
        <taxon>Bacteria</taxon>
        <taxon>Bacillati</taxon>
        <taxon>Actinomycetota</taxon>
        <taxon>Actinomycetes</taxon>
        <taxon>Micrococcales</taxon>
        <taxon>Microbacteriaceae</taxon>
        <taxon>Microbacterium</taxon>
    </lineage>
</organism>
<feature type="transmembrane region" description="Helical" evidence="1">
    <location>
        <begin position="104"/>
        <end position="127"/>
    </location>
</feature>
<feature type="transmembrane region" description="Helical" evidence="1">
    <location>
        <begin position="20"/>
        <end position="41"/>
    </location>
</feature>
<gene>
    <name evidence="3" type="ORF">BKA24_002507</name>
</gene>
<evidence type="ECO:0000313" key="4">
    <source>
        <dbReference type="Proteomes" id="UP000573729"/>
    </source>
</evidence>
<accession>A0A7W7BS23</accession>
<dbReference type="EMBL" id="JACHMD010000001">
    <property type="protein sequence ID" value="MBB4667798.1"/>
    <property type="molecule type" value="Genomic_DNA"/>
</dbReference>
<dbReference type="InterPro" id="IPR002656">
    <property type="entry name" value="Acyl_transf_3_dom"/>
</dbReference>
<feature type="transmembrane region" description="Helical" evidence="1">
    <location>
        <begin position="392"/>
        <end position="409"/>
    </location>
</feature>
<name>A0A7W7BS23_9MICO</name>
<feature type="transmembrane region" description="Helical" evidence="1">
    <location>
        <begin position="366"/>
        <end position="386"/>
    </location>
</feature>
<dbReference type="Pfam" id="PF01757">
    <property type="entry name" value="Acyl_transf_3"/>
    <property type="match status" value="1"/>
</dbReference>
<feature type="transmembrane region" description="Helical" evidence="1">
    <location>
        <begin position="299"/>
        <end position="319"/>
    </location>
</feature>
<feature type="transmembrane region" description="Helical" evidence="1">
    <location>
        <begin position="257"/>
        <end position="278"/>
    </location>
</feature>
<sequence length="425" mass="45693">MTSRTAAVDLSTRDLTLDLARVVCVLFVIVVHLVQVGIGPGPDGELIASRPAEQEPWFDTVTWVGQIMPLFFVVGGFAASVGWRSWTAKGGDAAGFIRTRTLRLAQPALPLFAFFALVLVGATAIGAPPALVSDAAIGAGSPLWFLAAYLICQAAVPWLARAHSLAPRRTLALLTLGVVAVDVARFSSGVTDLGLLNLLFVWPLVQQLGFWYADGWFDRRHPVTLIALAAACYLVLWPLTAWGPYSTSMLGNLNPPTVPLVVLGVAQACLLRLLRPVLSRLMRARVMQGAVFLLGSRLMTIYLWHLPVMLALTGVTLLIPGAAPTPSSPEWWWSRPVMFVAVLGVLLALSLLIVRWEALGTLSATPPRGVVAVAWLCAFLPPFAVMQWFLDLPIAVVGALLLAVAVVLLRRGARRTQPASVRSEA</sequence>